<evidence type="ECO:0000256" key="3">
    <source>
        <dbReference type="PIRSR" id="PIRSR605511-2"/>
    </source>
</evidence>
<keyword evidence="1" id="KW-0378">Hydrolase</keyword>
<feature type="binding site" evidence="3">
    <location>
        <position position="76"/>
    </location>
    <ligand>
        <name>a divalent metal cation</name>
        <dbReference type="ChEBI" id="CHEBI:60240"/>
    </ligand>
</feature>
<dbReference type="AlphaFoldDB" id="A0A2A4XET7"/>
<evidence type="ECO:0000313" key="6">
    <source>
        <dbReference type="EMBL" id="PCI80577.1"/>
    </source>
</evidence>
<dbReference type="SUPFAM" id="SSF63829">
    <property type="entry name" value="Calcium-dependent phosphotriesterase"/>
    <property type="match status" value="1"/>
</dbReference>
<feature type="binding site" evidence="3">
    <location>
        <position position="220"/>
    </location>
    <ligand>
        <name>a divalent metal cation</name>
        <dbReference type="ChEBI" id="CHEBI:60240"/>
    </ligand>
</feature>
<comment type="caution">
    <text evidence="6">The sequence shown here is derived from an EMBL/GenBank/DDBJ whole genome shotgun (WGS) entry which is preliminary data.</text>
</comment>
<dbReference type="Gene3D" id="2.120.10.30">
    <property type="entry name" value="TolB, C-terminal domain"/>
    <property type="match status" value="1"/>
</dbReference>
<dbReference type="PANTHER" id="PTHR47572:SF4">
    <property type="entry name" value="LACTONASE DRP35"/>
    <property type="match status" value="1"/>
</dbReference>
<dbReference type="InterPro" id="IPR051262">
    <property type="entry name" value="SMP-30/CGR1_Lactonase"/>
</dbReference>
<evidence type="ECO:0000313" key="7">
    <source>
        <dbReference type="Proteomes" id="UP000218767"/>
    </source>
</evidence>
<feature type="active site" description="Proton donor/acceptor" evidence="2">
    <location>
        <position position="273"/>
    </location>
</feature>
<dbReference type="Pfam" id="PF08450">
    <property type="entry name" value="SGL"/>
    <property type="match status" value="1"/>
</dbReference>
<name>A0A2A4XET7_9GAMM</name>
<dbReference type="EMBL" id="NVUL01000009">
    <property type="protein sequence ID" value="PCI80577.1"/>
    <property type="molecule type" value="Genomic_DNA"/>
</dbReference>
<dbReference type="Proteomes" id="UP000218767">
    <property type="component" value="Unassembled WGS sequence"/>
</dbReference>
<dbReference type="PANTHER" id="PTHR47572">
    <property type="entry name" value="LIPOPROTEIN-RELATED"/>
    <property type="match status" value="1"/>
</dbReference>
<gene>
    <name evidence="6" type="ORF">COB20_02805</name>
</gene>
<sequence length="344" mass="37902">MKRRLFLHAGIAAAAALPFVASAQTPLPEYQFRDWSGNSPLRYPDPDLIALDPSFQRYILFNTPIQRHHTGTLWAEGPAWNGVGRYLVWSDIPNDRQLRWIEDDGRVTEFRKPAGNSNGNTFDHEGRQISCEHGGRRVVRYNYDGSETVIADSFEGKRLNSPNDAVVAADHAIWFTDPPYGIRGNYEGTRSESELPNAVYRVIPDTGQISKVTDEIAAPNGLCFSPDQSKLYVADTGRGREIKVWDVDGDRLRNGRRHAQLTLPGTDTVTSADGIRCDVDGNIWAGARPGVQVISPAGDTIGVIRLPEVCANVCFGGARRNRLFMTASQSLYSVYVGVRGAGIA</sequence>
<evidence type="ECO:0000256" key="1">
    <source>
        <dbReference type="ARBA" id="ARBA00022801"/>
    </source>
</evidence>
<comment type="cofactor">
    <cofactor evidence="3">
        <name>Zn(2+)</name>
        <dbReference type="ChEBI" id="CHEBI:29105"/>
    </cofactor>
    <text evidence="3">Binds 1 divalent metal cation per subunit.</text>
</comment>
<keyword evidence="3" id="KW-0479">Metal-binding</keyword>
<feature type="signal peptide" evidence="4">
    <location>
        <begin position="1"/>
        <end position="23"/>
    </location>
</feature>
<feature type="domain" description="SMP-30/Gluconolactonase/LRE-like region" evidence="5">
    <location>
        <begin position="74"/>
        <end position="328"/>
    </location>
</feature>
<dbReference type="InterPro" id="IPR013658">
    <property type="entry name" value="SGL"/>
</dbReference>
<keyword evidence="4" id="KW-0732">Signal</keyword>
<proteinExistence type="predicted"/>
<dbReference type="InterPro" id="IPR005511">
    <property type="entry name" value="SMP-30"/>
</dbReference>
<dbReference type="PRINTS" id="PR01790">
    <property type="entry name" value="SMP30FAMILY"/>
</dbReference>
<dbReference type="InterPro" id="IPR011042">
    <property type="entry name" value="6-blade_b-propeller_TolB-like"/>
</dbReference>
<organism evidence="6 7">
    <name type="scientific">SAR86 cluster bacterium</name>
    <dbReference type="NCBI Taxonomy" id="2030880"/>
    <lineage>
        <taxon>Bacteria</taxon>
        <taxon>Pseudomonadati</taxon>
        <taxon>Pseudomonadota</taxon>
        <taxon>Gammaproteobacteria</taxon>
        <taxon>SAR86 cluster</taxon>
    </lineage>
</organism>
<feature type="chain" id="PRO_5012833825" evidence="4">
    <location>
        <begin position="24"/>
        <end position="344"/>
    </location>
</feature>
<dbReference type="GO" id="GO:0016787">
    <property type="term" value="F:hydrolase activity"/>
    <property type="evidence" value="ECO:0007669"/>
    <property type="project" value="UniProtKB-KW"/>
</dbReference>
<evidence type="ECO:0000256" key="2">
    <source>
        <dbReference type="PIRSR" id="PIRSR605511-1"/>
    </source>
</evidence>
<evidence type="ECO:0000256" key="4">
    <source>
        <dbReference type="SAM" id="SignalP"/>
    </source>
</evidence>
<accession>A0A2A4XET7</accession>
<keyword evidence="3" id="KW-0862">Zinc</keyword>
<reference evidence="7" key="1">
    <citation type="submission" date="2017-08" db="EMBL/GenBank/DDBJ databases">
        <title>A dynamic microbial community with high functional redundancy inhabits the cold, oxic subseafloor aquifer.</title>
        <authorList>
            <person name="Tully B.J."/>
            <person name="Wheat C.G."/>
            <person name="Glazer B.T."/>
            <person name="Huber J.A."/>
        </authorList>
    </citation>
    <scope>NUCLEOTIDE SEQUENCE [LARGE SCALE GENOMIC DNA]</scope>
</reference>
<protein>
    <submittedName>
        <fullName evidence="6">Gluconolactonase</fullName>
    </submittedName>
</protein>
<dbReference type="GO" id="GO:0046872">
    <property type="term" value="F:metal ion binding"/>
    <property type="evidence" value="ECO:0007669"/>
    <property type="project" value="UniProtKB-KW"/>
</dbReference>
<evidence type="ECO:0000259" key="5">
    <source>
        <dbReference type="Pfam" id="PF08450"/>
    </source>
</evidence>
<feature type="binding site" evidence="3">
    <location>
        <position position="163"/>
    </location>
    <ligand>
        <name>substrate</name>
    </ligand>
</feature>
<feature type="binding site" evidence="3">
    <location>
        <position position="273"/>
    </location>
    <ligand>
        <name>a divalent metal cation</name>
        <dbReference type="ChEBI" id="CHEBI:60240"/>
    </ligand>
</feature>